<keyword evidence="2" id="KW-1185">Reference proteome</keyword>
<evidence type="ECO:0000313" key="1">
    <source>
        <dbReference type="EMBL" id="GKX65049.1"/>
    </source>
</evidence>
<comment type="caution">
    <text evidence="1">The sequence shown here is derived from an EMBL/GenBank/DDBJ whole genome shotgun (WGS) entry which is preliminary data.</text>
</comment>
<dbReference type="Proteomes" id="UP001058074">
    <property type="component" value="Unassembled WGS sequence"/>
</dbReference>
<gene>
    <name evidence="1" type="ORF">rsdtw13_03070</name>
</gene>
<organism evidence="1 2">
    <name type="scientific">Inconstantimicrobium mannanitabidum</name>
    <dbReference type="NCBI Taxonomy" id="1604901"/>
    <lineage>
        <taxon>Bacteria</taxon>
        <taxon>Bacillati</taxon>
        <taxon>Bacillota</taxon>
        <taxon>Clostridia</taxon>
        <taxon>Eubacteriales</taxon>
        <taxon>Clostridiaceae</taxon>
        <taxon>Inconstantimicrobium</taxon>
    </lineage>
</organism>
<evidence type="ECO:0000313" key="2">
    <source>
        <dbReference type="Proteomes" id="UP001058074"/>
    </source>
</evidence>
<protein>
    <submittedName>
        <fullName evidence="1">MFS transporter</fullName>
    </submittedName>
</protein>
<proteinExistence type="predicted"/>
<dbReference type="EMBL" id="BROD01000001">
    <property type="protein sequence ID" value="GKX65049.1"/>
    <property type="molecule type" value="Genomic_DNA"/>
</dbReference>
<sequence length="406" mass="45670">MYKNLVKNKSFMLLSLGGFISAIGDYMYYVAITIALYDMTKSVMSIALMWLSRAVLRIPVQYLAGIMTDRYNKKKIIFYANSISSIIAFLFIFADNNRIWLAYILAFLLQSLNDLDESSESAILPELVIKEELPYANSVFSVLQSICTFLSPALAGVIYKVYGSNILFVINAISFLIAGVLFSFIKYTHCTVGNSISKFEIFKSGAEGFKIILKYTDIKNMLVVVSMIAVLGRFYETYKVVIADVQLRIGSDGIIYFDYAFAIGGLLVPLILKWLSKYKQIKIFIIASLITGIGFLIFGYSNQFIFTFIVLILVGIVQTIQGIYSRSIIQKEIPQEYIGRVFSFYKILLTAFAILGLIIADPLYKALGAGNSFFIIVLVLLIICVKQLLHKDNNCNSNSNLEKRNL</sequence>
<name>A0ACB5R861_9CLOT</name>
<accession>A0ACB5R861</accession>
<reference evidence="1" key="1">
    <citation type="journal article" date="2025" name="Int. J. Syst. Evol. Microbiol.">
        <title>Inconstantimicrobium mannanitabidum sp. nov., a novel member of the family Clostridiaceae isolated from anoxic soil under the treatment of reductive soil disinfestation.</title>
        <authorList>
            <person name="Ueki A."/>
            <person name="Tonouchi A."/>
            <person name="Honma S."/>
            <person name="Kaku N."/>
            <person name="Ueki K."/>
        </authorList>
    </citation>
    <scope>NUCLEOTIDE SEQUENCE</scope>
    <source>
        <strain evidence="1">TW13</strain>
    </source>
</reference>